<accession>A0A8D9B345</accession>
<name>A0A8D9B345_9HEMI</name>
<dbReference type="EMBL" id="HBUF01599964">
    <property type="protein sequence ID" value="CAG6775854.1"/>
    <property type="molecule type" value="Transcribed_RNA"/>
</dbReference>
<sequence length="119" mass="13935">MLRGFVLIQTLFSVSVSYCRLPVRLNSLMMILSVTFFTRVLTILMRENFQTMILGRVGVKFVPIGRQFVQFRVFILIVLFFMVFMFWYVVQISNQRAILTGSLGFTGIFIFWDLVQNSL</sequence>
<evidence type="ECO:0000256" key="1">
    <source>
        <dbReference type="SAM" id="Phobius"/>
    </source>
</evidence>
<dbReference type="EMBL" id="HBUF01599963">
    <property type="protein sequence ID" value="CAG6775852.1"/>
    <property type="molecule type" value="Transcribed_RNA"/>
</dbReference>
<dbReference type="EMBL" id="HBUF01599966">
    <property type="protein sequence ID" value="CAG6775859.1"/>
    <property type="molecule type" value="Transcribed_RNA"/>
</dbReference>
<feature type="transmembrane region" description="Helical" evidence="1">
    <location>
        <begin position="96"/>
        <end position="115"/>
    </location>
</feature>
<keyword evidence="1" id="KW-0472">Membrane</keyword>
<reference evidence="2" key="1">
    <citation type="submission" date="2021-05" db="EMBL/GenBank/DDBJ databases">
        <authorList>
            <person name="Alioto T."/>
            <person name="Alioto T."/>
            <person name="Gomez Garrido J."/>
        </authorList>
    </citation>
    <scope>NUCLEOTIDE SEQUENCE</scope>
</reference>
<organism evidence="2">
    <name type="scientific">Cacopsylla melanoneura</name>
    <dbReference type="NCBI Taxonomy" id="428564"/>
    <lineage>
        <taxon>Eukaryota</taxon>
        <taxon>Metazoa</taxon>
        <taxon>Ecdysozoa</taxon>
        <taxon>Arthropoda</taxon>
        <taxon>Hexapoda</taxon>
        <taxon>Insecta</taxon>
        <taxon>Pterygota</taxon>
        <taxon>Neoptera</taxon>
        <taxon>Paraneoptera</taxon>
        <taxon>Hemiptera</taxon>
        <taxon>Sternorrhyncha</taxon>
        <taxon>Psylloidea</taxon>
        <taxon>Psyllidae</taxon>
        <taxon>Psyllinae</taxon>
        <taxon>Cacopsylla</taxon>
    </lineage>
</organism>
<keyword evidence="1" id="KW-0812">Transmembrane</keyword>
<dbReference type="AlphaFoldDB" id="A0A8D9B345"/>
<proteinExistence type="predicted"/>
<dbReference type="EMBL" id="HBUF01599967">
    <property type="protein sequence ID" value="CAG6775862.1"/>
    <property type="molecule type" value="Transcribed_RNA"/>
</dbReference>
<feature type="transmembrane region" description="Helical" evidence="1">
    <location>
        <begin position="29"/>
        <end position="49"/>
    </location>
</feature>
<keyword evidence="1" id="KW-1133">Transmembrane helix</keyword>
<evidence type="ECO:0000313" key="2">
    <source>
        <dbReference type="EMBL" id="CAG6775854.1"/>
    </source>
</evidence>
<protein>
    <submittedName>
        <fullName evidence="2">Uncharacterized protein</fullName>
    </submittedName>
</protein>
<dbReference type="EMBL" id="HBUF01599965">
    <property type="protein sequence ID" value="CAG6775856.1"/>
    <property type="molecule type" value="Transcribed_RNA"/>
</dbReference>
<dbReference type="EMBL" id="HBUF01599962">
    <property type="protein sequence ID" value="CAG6775849.1"/>
    <property type="molecule type" value="Transcribed_RNA"/>
</dbReference>
<feature type="transmembrane region" description="Helical" evidence="1">
    <location>
        <begin position="69"/>
        <end position="90"/>
    </location>
</feature>